<keyword evidence="1" id="KW-0812">Transmembrane</keyword>
<organism evidence="2 3">
    <name type="scientific">Psychrosphaera saromensis</name>
    <dbReference type="NCBI Taxonomy" id="716813"/>
    <lineage>
        <taxon>Bacteria</taxon>
        <taxon>Pseudomonadati</taxon>
        <taxon>Pseudomonadota</taxon>
        <taxon>Gammaproteobacteria</taxon>
        <taxon>Alteromonadales</taxon>
        <taxon>Pseudoalteromonadaceae</taxon>
        <taxon>Psychrosphaera</taxon>
    </lineage>
</organism>
<name>A0A2S7UYN1_9GAMM</name>
<protein>
    <submittedName>
        <fullName evidence="2">Uncharacterized protein</fullName>
    </submittedName>
</protein>
<feature type="transmembrane region" description="Helical" evidence="1">
    <location>
        <begin position="42"/>
        <end position="63"/>
    </location>
</feature>
<keyword evidence="3" id="KW-1185">Reference proteome</keyword>
<gene>
    <name evidence="2" type="ORF">BTO11_01260</name>
</gene>
<dbReference type="InterPro" id="IPR043723">
    <property type="entry name" value="DUF5665"/>
</dbReference>
<dbReference type="EMBL" id="MSCH01000003">
    <property type="protein sequence ID" value="PQJ55106.1"/>
    <property type="molecule type" value="Genomic_DNA"/>
</dbReference>
<accession>A0A2S7UYN1</accession>
<evidence type="ECO:0000256" key="1">
    <source>
        <dbReference type="SAM" id="Phobius"/>
    </source>
</evidence>
<sequence>MAQIIAQTEKVNKQLTYFHKHKLFKVYNSIPQLLWFNLLKGVAFGLGSVLGATVVLSALIYLLSQIEFVPFIGEWVSEILEIVKTEVPN</sequence>
<evidence type="ECO:0000313" key="3">
    <source>
        <dbReference type="Proteomes" id="UP000239007"/>
    </source>
</evidence>
<dbReference type="Pfam" id="PF18910">
    <property type="entry name" value="DUF5665"/>
    <property type="match status" value="1"/>
</dbReference>
<dbReference type="Proteomes" id="UP000239007">
    <property type="component" value="Unassembled WGS sequence"/>
</dbReference>
<keyword evidence="1" id="KW-0472">Membrane</keyword>
<proteinExistence type="predicted"/>
<evidence type="ECO:0000313" key="2">
    <source>
        <dbReference type="EMBL" id="PQJ55106.1"/>
    </source>
</evidence>
<comment type="caution">
    <text evidence="2">The sequence shown here is derived from an EMBL/GenBank/DDBJ whole genome shotgun (WGS) entry which is preliminary data.</text>
</comment>
<reference evidence="2 3" key="1">
    <citation type="submission" date="2016-12" db="EMBL/GenBank/DDBJ databases">
        <title>Diversity of luminous bacteria.</title>
        <authorList>
            <person name="Yoshizawa S."/>
            <person name="Kogure K."/>
        </authorList>
    </citation>
    <scope>NUCLEOTIDE SEQUENCE [LARGE SCALE GENOMIC DNA]</scope>
    <source>
        <strain evidence="2 3">SA4-48</strain>
    </source>
</reference>
<dbReference type="AlphaFoldDB" id="A0A2S7UYN1"/>
<keyword evidence="1" id="KW-1133">Transmembrane helix</keyword>